<evidence type="ECO:0000256" key="1">
    <source>
        <dbReference type="SAM" id="Phobius"/>
    </source>
</evidence>
<proteinExistence type="predicted"/>
<feature type="transmembrane region" description="Helical" evidence="1">
    <location>
        <begin position="12"/>
        <end position="34"/>
    </location>
</feature>
<reference evidence="2 3" key="1">
    <citation type="submission" date="2024-05" db="EMBL/GenBank/DDBJ databases">
        <authorList>
            <person name="Jiang F."/>
        </authorList>
    </citation>
    <scope>NUCLEOTIDE SEQUENCE [LARGE SCALE GENOMIC DNA]</scope>
    <source>
        <strain evidence="2 3">LZ166</strain>
    </source>
</reference>
<keyword evidence="1" id="KW-0472">Membrane</keyword>
<evidence type="ECO:0000313" key="2">
    <source>
        <dbReference type="EMBL" id="MEX0406979.1"/>
    </source>
</evidence>
<gene>
    <name evidence="2" type="ORF">ABGN05_15045</name>
</gene>
<dbReference type="Proteomes" id="UP001556692">
    <property type="component" value="Unassembled WGS sequence"/>
</dbReference>
<accession>A0ABV3SJM8</accession>
<dbReference type="InterPro" id="IPR008407">
    <property type="entry name" value="Brnchd-chn_aa_trnsp_AzlD"/>
</dbReference>
<dbReference type="Pfam" id="PF05437">
    <property type="entry name" value="AzlD"/>
    <property type="match status" value="1"/>
</dbReference>
<name>A0ABV3SJM8_9HYPH</name>
<protein>
    <submittedName>
        <fullName evidence="2">AzlD domain-containing protein</fullName>
    </submittedName>
</protein>
<dbReference type="RefSeq" id="WP_367954856.1">
    <property type="nucleotide sequence ID" value="NZ_JBDPGJ010000003.1"/>
</dbReference>
<comment type="caution">
    <text evidence="2">The sequence shown here is derived from an EMBL/GenBank/DDBJ whole genome shotgun (WGS) entry which is preliminary data.</text>
</comment>
<dbReference type="EMBL" id="JBDPGJ010000003">
    <property type="protein sequence ID" value="MEX0406979.1"/>
    <property type="molecule type" value="Genomic_DNA"/>
</dbReference>
<evidence type="ECO:0000313" key="3">
    <source>
        <dbReference type="Proteomes" id="UP001556692"/>
    </source>
</evidence>
<feature type="transmembrane region" description="Helical" evidence="1">
    <location>
        <begin position="98"/>
        <end position="115"/>
    </location>
</feature>
<sequence length="117" mass="12360">MSFESIDAWWWPFLFILVAGWLATDAWRFLGVYLGGRISEDSDILVLVRAVATALVAAVIANLVMFPGGALADTPIPLRLGAAAAGFAGYLMLGKRIVVGIAVAEAVFIAGYFALGL</sequence>
<organism evidence="2 3">
    <name type="scientific">Aquibium pacificus</name>
    <dbReference type="NCBI Taxonomy" id="3153579"/>
    <lineage>
        <taxon>Bacteria</taxon>
        <taxon>Pseudomonadati</taxon>
        <taxon>Pseudomonadota</taxon>
        <taxon>Alphaproteobacteria</taxon>
        <taxon>Hyphomicrobiales</taxon>
        <taxon>Phyllobacteriaceae</taxon>
        <taxon>Aquibium</taxon>
    </lineage>
</organism>
<keyword evidence="1" id="KW-0812">Transmembrane</keyword>
<keyword evidence="3" id="KW-1185">Reference proteome</keyword>
<feature type="transmembrane region" description="Helical" evidence="1">
    <location>
        <begin position="46"/>
        <end position="70"/>
    </location>
</feature>
<keyword evidence="1" id="KW-1133">Transmembrane helix</keyword>